<organism evidence="4 5">
    <name type="scientific">Alectoria fallacina</name>
    <dbReference type="NCBI Taxonomy" id="1903189"/>
    <lineage>
        <taxon>Eukaryota</taxon>
        <taxon>Fungi</taxon>
        <taxon>Dikarya</taxon>
        <taxon>Ascomycota</taxon>
        <taxon>Pezizomycotina</taxon>
        <taxon>Lecanoromycetes</taxon>
        <taxon>OSLEUM clade</taxon>
        <taxon>Lecanoromycetidae</taxon>
        <taxon>Lecanorales</taxon>
        <taxon>Lecanorineae</taxon>
        <taxon>Parmeliaceae</taxon>
        <taxon>Alectoria</taxon>
    </lineage>
</organism>
<keyword evidence="1" id="KW-0813">Transport</keyword>
<keyword evidence="5" id="KW-1185">Reference proteome</keyword>
<evidence type="ECO:0000313" key="4">
    <source>
        <dbReference type="EMBL" id="CAF9915569.1"/>
    </source>
</evidence>
<name>A0A8H3F202_9LECA</name>
<comment type="function">
    <text evidence="1">Nucleoside permease that transports adenosine and guanosine.</text>
</comment>
<dbReference type="GO" id="GO:0055085">
    <property type="term" value="P:transmembrane transport"/>
    <property type="evidence" value="ECO:0007669"/>
    <property type="project" value="InterPro"/>
</dbReference>
<dbReference type="EMBL" id="CAJPDR010000084">
    <property type="protein sequence ID" value="CAF9915569.1"/>
    <property type="molecule type" value="Genomic_DNA"/>
</dbReference>
<dbReference type="PIRSF" id="PIRSF013171">
    <property type="entry name" value="Pur_nuclsid_perm"/>
    <property type="match status" value="1"/>
</dbReference>
<feature type="signal peptide" evidence="3">
    <location>
        <begin position="1"/>
        <end position="22"/>
    </location>
</feature>
<dbReference type="GO" id="GO:0005783">
    <property type="term" value="C:endoplasmic reticulum"/>
    <property type="evidence" value="ECO:0007669"/>
    <property type="project" value="TreeGrafter"/>
</dbReference>
<sequence>MRLISCATQLLTAFAASSLAVAKPLSVLEARGHKHIKPKVFLIDMFPPEGAAWYDIPEFNLLAKNISVPGLSPLYPDVHCTEIEDVCQIVTGEAEINAANSINALTFSGLFDFTKTYFMIAGIAGVSPKVATLGSVTFAKYAISVELQYEFDAREIPTNFTTGYVPQGSTDPTEYPQSIYGTEVFEVNDNLRQLAIGFAKTAVLNDSADAIAYRANYASTSAYEAGSKGPSVVGCDTATSDVYFSGTLLSEAFENTTKLFTNGSGVYCTTAQEDTATLEALLRGAIANLTDFSRIIVMRTASDFDRPYAGEADTFNLFYANQGGFEPAINNIYLAGIKVVEGILNEWEGTFAKGIPARNYIGDIFGSLGGVPDFGPGSMFNDDPVKKRSSKGRNAARGYA</sequence>
<dbReference type="Proteomes" id="UP000664203">
    <property type="component" value="Unassembled WGS sequence"/>
</dbReference>
<feature type="chain" id="PRO_5034219214" description="Purine nucleoside permease" evidence="3">
    <location>
        <begin position="23"/>
        <end position="400"/>
    </location>
</feature>
<dbReference type="AlphaFoldDB" id="A0A8H3F202"/>
<evidence type="ECO:0000256" key="3">
    <source>
        <dbReference type="SAM" id="SignalP"/>
    </source>
</evidence>
<comment type="caution">
    <text evidence="4">The sequence shown here is derived from an EMBL/GenBank/DDBJ whole genome shotgun (WGS) entry which is preliminary data.</text>
</comment>
<dbReference type="Pfam" id="PF06516">
    <property type="entry name" value="NUP"/>
    <property type="match status" value="1"/>
</dbReference>
<dbReference type="PANTHER" id="PTHR38643:SF1">
    <property type="entry name" value="PURINE NUCLEOSIDE PERMEASE C285.05-RELATED"/>
    <property type="match status" value="1"/>
</dbReference>
<evidence type="ECO:0000256" key="1">
    <source>
        <dbReference type="PIRNR" id="PIRNR013171"/>
    </source>
</evidence>
<dbReference type="InterPro" id="IPR009486">
    <property type="entry name" value="Pur_nuclsid_perm"/>
</dbReference>
<gene>
    <name evidence="4" type="ORF">ALECFALPRED_010247</name>
</gene>
<accession>A0A8H3F202</accession>
<dbReference type="PANTHER" id="PTHR38643">
    <property type="entry name" value="PURINE NUCLEOSIDE PERMEASE C285.05-RELATED"/>
    <property type="match status" value="1"/>
</dbReference>
<evidence type="ECO:0008006" key="6">
    <source>
        <dbReference type="Google" id="ProtNLM"/>
    </source>
</evidence>
<comment type="similarity">
    <text evidence="1">Belongs to the NUP family.</text>
</comment>
<keyword evidence="3" id="KW-0732">Signal</keyword>
<protein>
    <recommendedName>
        <fullName evidence="6">Purine nucleoside permease</fullName>
    </recommendedName>
</protein>
<proteinExistence type="inferred from homology"/>
<dbReference type="OrthoDB" id="2331083at2759"/>
<evidence type="ECO:0000256" key="2">
    <source>
        <dbReference type="SAM" id="MobiDB-lite"/>
    </source>
</evidence>
<feature type="region of interest" description="Disordered" evidence="2">
    <location>
        <begin position="379"/>
        <end position="400"/>
    </location>
</feature>
<evidence type="ECO:0000313" key="5">
    <source>
        <dbReference type="Proteomes" id="UP000664203"/>
    </source>
</evidence>
<reference evidence="4" key="1">
    <citation type="submission" date="2021-03" db="EMBL/GenBank/DDBJ databases">
        <authorList>
            <person name="Tagirdzhanova G."/>
        </authorList>
    </citation>
    <scope>NUCLEOTIDE SEQUENCE</scope>
</reference>